<gene>
    <name evidence="2" type="ORF">H8S54_00745</name>
</gene>
<sequence>MKRNQKEGVSLKETEKSNYDQVIENWRLKFLEMDQEKLTRKFHLEADEEALYIVYFSRKLRIDRKSGVITDQGVHPGFDTVMNIYNTFYYASEHPVASGNLVAFRQVKRVYPFEAAYRRTIISKLQTIFSGKTQELKMACEALGGTPLPQGDVGYMLPVFPFLNIAVLFWDGDEEFDAQANMLFDSEITEFMHEENVVCVAADAVYYLTLAAGLPGEKIYAE</sequence>
<evidence type="ECO:0000313" key="3">
    <source>
        <dbReference type="Proteomes" id="UP000652847"/>
    </source>
</evidence>
<reference evidence="2 3" key="1">
    <citation type="submission" date="2020-08" db="EMBL/GenBank/DDBJ databases">
        <title>Genome public.</title>
        <authorList>
            <person name="Liu C."/>
            <person name="Sun Q."/>
        </authorList>
    </citation>
    <scope>NUCLEOTIDE SEQUENCE [LARGE SCALE GENOMIC DNA]</scope>
    <source>
        <strain evidence="2 3">BX17</strain>
    </source>
</reference>
<evidence type="ECO:0000259" key="1">
    <source>
        <dbReference type="Pfam" id="PF12654"/>
    </source>
</evidence>
<dbReference type="InterPro" id="IPR024264">
    <property type="entry name" value="DUF3786"/>
</dbReference>
<protein>
    <submittedName>
        <fullName evidence="2">DUF3786 domain-containing protein</fullName>
    </submittedName>
</protein>
<name>A0A8I0AFZ9_9FIRM</name>
<proteinExistence type="predicted"/>
<dbReference type="EMBL" id="JACOOT010000003">
    <property type="protein sequence ID" value="MBC5649683.1"/>
    <property type="molecule type" value="Genomic_DNA"/>
</dbReference>
<comment type="caution">
    <text evidence="2">The sequence shown here is derived from an EMBL/GenBank/DDBJ whole genome shotgun (WGS) entry which is preliminary data.</text>
</comment>
<dbReference type="Pfam" id="PF12654">
    <property type="entry name" value="DUF3786"/>
    <property type="match status" value="1"/>
</dbReference>
<evidence type="ECO:0000313" key="2">
    <source>
        <dbReference type="EMBL" id="MBC5649683.1"/>
    </source>
</evidence>
<accession>A0A8I0AFZ9</accession>
<dbReference type="AlphaFoldDB" id="A0A8I0AFZ9"/>
<dbReference type="RefSeq" id="WP_117850871.1">
    <property type="nucleotide sequence ID" value="NZ_JACOOT010000003.1"/>
</dbReference>
<keyword evidence="3" id="KW-1185">Reference proteome</keyword>
<dbReference type="Proteomes" id="UP000652847">
    <property type="component" value="Unassembled WGS sequence"/>
</dbReference>
<feature type="domain" description="DUF3786" evidence="1">
    <location>
        <begin position="35"/>
        <end position="202"/>
    </location>
</feature>
<organism evidence="2 3">
    <name type="scientific">Blautia segnis</name>
    <dbReference type="NCBI Taxonomy" id="2763030"/>
    <lineage>
        <taxon>Bacteria</taxon>
        <taxon>Bacillati</taxon>
        <taxon>Bacillota</taxon>
        <taxon>Clostridia</taxon>
        <taxon>Lachnospirales</taxon>
        <taxon>Lachnospiraceae</taxon>
        <taxon>Blautia</taxon>
    </lineage>
</organism>